<feature type="region of interest" description="Disordered" evidence="1">
    <location>
        <begin position="84"/>
        <end position="147"/>
    </location>
</feature>
<proteinExistence type="predicted"/>
<organism evidence="2 3">
    <name type="scientific">Stylonychia lemnae</name>
    <name type="common">Ciliate</name>
    <dbReference type="NCBI Taxonomy" id="5949"/>
    <lineage>
        <taxon>Eukaryota</taxon>
        <taxon>Sar</taxon>
        <taxon>Alveolata</taxon>
        <taxon>Ciliophora</taxon>
        <taxon>Intramacronucleata</taxon>
        <taxon>Spirotrichea</taxon>
        <taxon>Stichotrichia</taxon>
        <taxon>Sporadotrichida</taxon>
        <taxon>Oxytrichidae</taxon>
        <taxon>Stylonychinae</taxon>
        <taxon>Stylonychia</taxon>
    </lineage>
</organism>
<accession>A0A077ZXZ3</accession>
<feature type="compositionally biased region" description="Basic residues" evidence="1">
    <location>
        <begin position="118"/>
        <end position="129"/>
    </location>
</feature>
<evidence type="ECO:0000313" key="3">
    <source>
        <dbReference type="Proteomes" id="UP000039865"/>
    </source>
</evidence>
<sequence>MKNHSLLRSILVQENAQYELSSYTDRFGNKAVHLAAYVDDPQIFEILAELGGQDNSDFLWQRYEKPSDICDIFSCKNYKSADISKTSQGVQKQSRSAYNTDRSQEQSVRPLKDEEVAKRKKTNRMHHSQQKNLISVKTKHKRHEQPKQNQLKLPIIMPNQDKYKGFGSTADLIDYKSIKEISDRMDRLFDPNFRKDKLKTILSNDIEAQYAPIQEQDSVYFDKSMEQSIQ</sequence>
<dbReference type="Proteomes" id="UP000039865">
    <property type="component" value="Unassembled WGS sequence"/>
</dbReference>
<keyword evidence="3" id="KW-1185">Reference proteome</keyword>
<dbReference type="InParanoid" id="A0A077ZXZ3"/>
<reference evidence="2 3" key="1">
    <citation type="submission" date="2014-06" db="EMBL/GenBank/DDBJ databases">
        <authorList>
            <person name="Swart Estienne"/>
        </authorList>
    </citation>
    <scope>NUCLEOTIDE SEQUENCE [LARGE SCALE GENOMIC DNA]</scope>
    <source>
        <strain evidence="2 3">130c</strain>
    </source>
</reference>
<dbReference type="EMBL" id="CCKQ01003346">
    <property type="protein sequence ID" value="CDW74472.1"/>
    <property type="molecule type" value="Genomic_DNA"/>
</dbReference>
<protein>
    <recommendedName>
        <fullName evidence="4">Ankyrin repeat-containing protein</fullName>
    </recommendedName>
</protein>
<dbReference type="AlphaFoldDB" id="A0A077ZXZ3"/>
<name>A0A077ZXZ3_STYLE</name>
<evidence type="ECO:0008006" key="4">
    <source>
        <dbReference type="Google" id="ProtNLM"/>
    </source>
</evidence>
<feature type="compositionally biased region" description="Polar residues" evidence="1">
    <location>
        <begin position="84"/>
        <end position="107"/>
    </location>
</feature>
<evidence type="ECO:0000256" key="1">
    <source>
        <dbReference type="SAM" id="MobiDB-lite"/>
    </source>
</evidence>
<gene>
    <name evidence="2" type="primary">Contig14937.g15919</name>
    <name evidence="2" type="ORF">STYLEM_3452</name>
</gene>
<evidence type="ECO:0000313" key="2">
    <source>
        <dbReference type="EMBL" id="CDW74472.1"/>
    </source>
</evidence>